<dbReference type="OrthoDB" id="3243429at2759"/>
<keyword evidence="4" id="KW-1185">Reference proteome</keyword>
<feature type="compositionally biased region" description="Pro residues" evidence="1">
    <location>
        <begin position="124"/>
        <end position="147"/>
    </location>
</feature>
<dbReference type="AlphaFoldDB" id="A0A9P7D3U3"/>
<name>A0A9P7D3U3_9AGAM</name>
<gene>
    <name evidence="3" type="ORF">EV702DRAFT_1196512</name>
</gene>
<feature type="region of interest" description="Disordered" evidence="1">
    <location>
        <begin position="108"/>
        <end position="150"/>
    </location>
</feature>
<comment type="caution">
    <text evidence="3">The sequence shown here is derived from an EMBL/GenBank/DDBJ whole genome shotgun (WGS) entry which is preliminary data.</text>
</comment>
<dbReference type="InterPro" id="IPR057670">
    <property type="entry name" value="SH3_retrovirus"/>
</dbReference>
<protein>
    <recommendedName>
        <fullName evidence="2">Retroviral polymerase SH3-like domain-containing protein</fullName>
    </recommendedName>
</protein>
<feature type="compositionally biased region" description="Pro residues" evidence="1">
    <location>
        <begin position="85"/>
        <end position="95"/>
    </location>
</feature>
<feature type="domain" description="Retroviral polymerase SH3-like" evidence="2">
    <location>
        <begin position="2"/>
        <end position="37"/>
    </location>
</feature>
<reference evidence="3" key="1">
    <citation type="journal article" date="2020" name="New Phytol.">
        <title>Comparative genomics reveals dynamic genome evolution in host specialist ectomycorrhizal fungi.</title>
        <authorList>
            <person name="Lofgren L.A."/>
            <person name="Nguyen N.H."/>
            <person name="Vilgalys R."/>
            <person name="Ruytinx J."/>
            <person name="Liao H.L."/>
            <person name="Branco S."/>
            <person name="Kuo A."/>
            <person name="LaButti K."/>
            <person name="Lipzen A."/>
            <person name="Andreopoulos W."/>
            <person name="Pangilinan J."/>
            <person name="Riley R."/>
            <person name="Hundley H."/>
            <person name="Na H."/>
            <person name="Barry K."/>
            <person name="Grigoriev I.V."/>
            <person name="Stajich J.E."/>
            <person name="Kennedy P.G."/>
        </authorList>
    </citation>
    <scope>NUCLEOTIDE SEQUENCE</scope>
    <source>
        <strain evidence="3">DOB743</strain>
    </source>
</reference>
<evidence type="ECO:0000259" key="2">
    <source>
        <dbReference type="Pfam" id="PF25597"/>
    </source>
</evidence>
<organism evidence="3 4">
    <name type="scientific">Suillus placidus</name>
    <dbReference type="NCBI Taxonomy" id="48579"/>
    <lineage>
        <taxon>Eukaryota</taxon>
        <taxon>Fungi</taxon>
        <taxon>Dikarya</taxon>
        <taxon>Basidiomycota</taxon>
        <taxon>Agaricomycotina</taxon>
        <taxon>Agaricomycetes</taxon>
        <taxon>Agaricomycetidae</taxon>
        <taxon>Boletales</taxon>
        <taxon>Suillineae</taxon>
        <taxon>Suillaceae</taxon>
        <taxon>Suillus</taxon>
    </lineage>
</organism>
<dbReference type="Pfam" id="PF25597">
    <property type="entry name" value="SH3_retrovirus"/>
    <property type="match status" value="1"/>
</dbReference>
<dbReference type="Proteomes" id="UP000714275">
    <property type="component" value="Unassembled WGS sequence"/>
</dbReference>
<feature type="compositionally biased region" description="Basic and acidic residues" evidence="1">
    <location>
        <begin position="113"/>
        <end position="122"/>
    </location>
</feature>
<sequence length="216" mass="23447">MEKCVFSGYPDGYKGWKFYSPTSKHTVISECADFNERYLLLSKRPSSALQHPPTLPSVESRVIPDSDDDDFDEALTHGGERRPPDPPVPPVITPVPPALAIMPAVDSAVPDVHPSDRPDILRPDPAPPQPPAHIPVVPAAPAPPPHASPVGIVDDDEEEEADMGFEVCHSVAIPAEPMSFAEVLSHCNGTKFITVGKGDIYDLFEVQLVRVIDHDE</sequence>
<accession>A0A9P7D3U3</accession>
<dbReference type="EMBL" id="JABBWD010000017">
    <property type="protein sequence ID" value="KAG1778097.1"/>
    <property type="molecule type" value="Genomic_DNA"/>
</dbReference>
<feature type="region of interest" description="Disordered" evidence="1">
    <location>
        <begin position="46"/>
        <end position="95"/>
    </location>
</feature>
<evidence type="ECO:0000313" key="4">
    <source>
        <dbReference type="Proteomes" id="UP000714275"/>
    </source>
</evidence>
<feature type="compositionally biased region" description="Basic and acidic residues" evidence="1">
    <location>
        <begin position="74"/>
        <end position="84"/>
    </location>
</feature>
<evidence type="ECO:0000256" key="1">
    <source>
        <dbReference type="SAM" id="MobiDB-lite"/>
    </source>
</evidence>
<proteinExistence type="predicted"/>
<evidence type="ECO:0000313" key="3">
    <source>
        <dbReference type="EMBL" id="KAG1778097.1"/>
    </source>
</evidence>